<dbReference type="WBParaSite" id="Hba_01263">
    <property type="protein sequence ID" value="Hba_01263"/>
    <property type="gene ID" value="Hba_01263"/>
</dbReference>
<name>A0A1I7W9D3_HETBA</name>
<accession>A0A1I7W9D3</accession>
<keyword evidence="1" id="KW-1185">Reference proteome</keyword>
<organism evidence="1 2">
    <name type="scientific">Heterorhabditis bacteriophora</name>
    <name type="common">Entomopathogenic nematode worm</name>
    <dbReference type="NCBI Taxonomy" id="37862"/>
    <lineage>
        <taxon>Eukaryota</taxon>
        <taxon>Metazoa</taxon>
        <taxon>Ecdysozoa</taxon>
        <taxon>Nematoda</taxon>
        <taxon>Chromadorea</taxon>
        <taxon>Rhabditida</taxon>
        <taxon>Rhabditina</taxon>
        <taxon>Rhabditomorpha</taxon>
        <taxon>Strongyloidea</taxon>
        <taxon>Heterorhabditidae</taxon>
        <taxon>Heterorhabditis</taxon>
    </lineage>
</organism>
<proteinExistence type="predicted"/>
<dbReference type="Proteomes" id="UP000095283">
    <property type="component" value="Unplaced"/>
</dbReference>
<protein>
    <submittedName>
        <fullName evidence="2">Uncharacterized protein</fullName>
    </submittedName>
</protein>
<sequence length="28" mass="3266">MWSNKIIFTKLRFGFLLSIYVLSSSSNL</sequence>
<dbReference type="AlphaFoldDB" id="A0A1I7W9D3"/>
<evidence type="ECO:0000313" key="1">
    <source>
        <dbReference type="Proteomes" id="UP000095283"/>
    </source>
</evidence>
<reference evidence="2" key="1">
    <citation type="submission" date="2016-11" db="UniProtKB">
        <authorList>
            <consortium name="WormBaseParasite"/>
        </authorList>
    </citation>
    <scope>IDENTIFICATION</scope>
</reference>
<evidence type="ECO:0000313" key="2">
    <source>
        <dbReference type="WBParaSite" id="Hba_01263"/>
    </source>
</evidence>